<dbReference type="AlphaFoldDB" id="A0AAW0M3Q2"/>
<reference evidence="2 3" key="1">
    <citation type="journal article" date="2018" name="Sci. Data">
        <title>The draft genome sequence of cork oak.</title>
        <authorList>
            <person name="Ramos A.M."/>
            <person name="Usie A."/>
            <person name="Barbosa P."/>
            <person name="Barros P.M."/>
            <person name="Capote T."/>
            <person name="Chaves I."/>
            <person name="Simoes F."/>
            <person name="Abreu I."/>
            <person name="Carrasquinho I."/>
            <person name="Faro C."/>
            <person name="Guimaraes J.B."/>
            <person name="Mendonca D."/>
            <person name="Nobrega F."/>
            <person name="Rodrigues L."/>
            <person name="Saibo N.J.M."/>
            <person name="Varela M.C."/>
            <person name="Egas C."/>
            <person name="Matos J."/>
            <person name="Miguel C.M."/>
            <person name="Oliveira M.M."/>
            <person name="Ricardo C.P."/>
            <person name="Goncalves S."/>
        </authorList>
    </citation>
    <scope>NUCLEOTIDE SEQUENCE [LARGE SCALE GENOMIC DNA]</scope>
    <source>
        <strain evidence="3">cv. HL8</strain>
    </source>
</reference>
<organism evidence="2 3">
    <name type="scientific">Quercus suber</name>
    <name type="common">Cork oak</name>
    <dbReference type="NCBI Taxonomy" id="58331"/>
    <lineage>
        <taxon>Eukaryota</taxon>
        <taxon>Viridiplantae</taxon>
        <taxon>Streptophyta</taxon>
        <taxon>Embryophyta</taxon>
        <taxon>Tracheophyta</taxon>
        <taxon>Spermatophyta</taxon>
        <taxon>Magnoliopsida</taxon>
        <taxon>eudicotyledons</taxon>
        <taxon>Gunneridae</taxon>
        <taxon>Pentapetalae</taxon>
        <taxon>rosids</taxon>
        <taxon>fabids</taxon>
        <taxon>Fagales</taxon>
        <taxon>Fagaceae</taxon>
        <taxon>Quercus</taxon>
    </lineage>
</organism>
<accession>A0AAW0M3Q2</accession>
<feature type="compositionally biased region" description="Basic and acidic residues" evidence="1">
    <location>
        <begin position="127"/>
        <end position="139"/>
    </location>
</feature>
<feature type="region of interest" description="Disordered" evidence="1">
    <location>
        <begin position="127"/>
        <end position="153"/>
    </location>
</feature>
<proteinExistence type="predicted"/>
<sequence length="153" mass="17177">MEAIAKTFTLLWKTKKGFEIRDMGDHMVLGDSLLAKEIVSIAGNVDSRALEEGCRNAFNFIQLRVAVDKSKPFCRGHKIAMANGKEGWVSFKDCPLWEQSRGTLRGRDQQFGAWLLIRVARIEDDERSEGGDLKGDNKGMELVLGRNGDDDME</sequence>
<keyword evidence="3" id="KW-1185">Reference proteome</keyword>
<evidence type="ECO:0000313" key="3">
    <source>
        <dbReference type="Proteomes" id="UP000237347"/>
    </source>
</evidence>
<dbReference type="Proteomes" id="UP000237347">
    <property type="component" value="Unassembled WGS sequence"/>
</dbReference>
<evidence type="ECO:0000313" key="2">
    <source>
        <dbReference type="EMBL" id="KAK7858587.1"/>
    </source>
</evidence>
<name>A0AAW0M3Q2_QUESU</name>
<protein>
    <submittedName>
        <fullName evidence="2">Uncharacterized protein</fullName>
    </submittedName>
</protein>
<gene>
    <name evidence="2" type="ORF">CFP56_011439</name>
</gene>
<comment type="caution">
    <text evidence="2">The sequence shown here is derived from an EMBL/GenBank/DDBJ whole genome shotgun (WGS) entry which is preliminary data.</text>
</comment>
<dbReference type="EMBL" id="PKMF04000018">
    <property type="protein sequence ID" value="KAK7858587.1"/>
    <property type="molecule type" value="Genomic_DNA"/>
</dbReference>
<evidence type="ECO:0000256" key="1">
    <source>
        <dbReference type="SAM" id="MobiDB-lite"/>
    </source>
</evidence>